<dbReference type="PANTHER" id="PTHR11051">
    <property type="entry name" value="GLYCOSYL HYDROLASE-RELATED"/>
    <property type="match status" value="1"/>
</dbReference>
<feature type="compositionally biased region" description="Basic and acidic residues" evidence="1">
    <location>
        <begin position="102"/>
        <end position="116"/>
    </location>
</feature>
<feature type="domain" description="Glycoside hydrolase family 65 central catalytic" evidence="2">
    <location>
        <begin position="6"/>
        <end position="101"/>
    </location>
</feature>
<sequence>MTIVDCAGALFPWRTINGEEASAYYAAGTAQYHIDADIAYALDQYVKVTGDSDLLFRHGAELLVETARMWAGLGFFSQRHGGRFVIHKVTGPDEYTTVVDNKPVHEPDGGREPDPGRRRRGSRSSAVPTRLPAAGRAHRPAQG</sequence>
<keyword evidence="4" id="KW-1185">Reference proteome</keyword>
<dbReference type="Gene3D" id="1.50.10.10">
    <property type="match status" value="1"/>
</dbReference>
<dbReference type="InterPro" id="IPR005195">
    <property type="entry name" value="Glyco_hydro_65_M"/>
</dbReference>
<protein>
    <recommendedName>
        <fullName evidence="2">Glycoside hydrolase family 65 central catalytic domain-containing protein</fullName>
    </recommendedName>
</protein>
<name>A0ABV9WF36_9ACTN</name>
<proteinExistence type="predicted"/>
<dbReference type="InterPro" id="IPR008928">
    <property type="entry name" value="6-hairpin_glycosidase_sf"/>
</dbReference>
<dbReference type="Pfam" id="PF03632">
    <property type="entry name" value="Glyco_hydro_65m"/>
    <property type="match status" value="1"/>
</dbReference>
<dbReference type="Proteomes" id="UP001595912">
    <property type="component" value="Unassembled WGS sequence"/>
</dbReference>
<dbReference type="SUPFAM" id="SSF48208">
    <property type="entry name" value="Six-hairpin glycosidases"/>
    <property type="match status" value="1"/>
</dbReference>
<gene>
    <name evidence="3" type="ORF">ACFPIJ_57250</name>
</gene>
<feature type="region of interest" description="Disordered" evidence="1">
    <location>
        <begin position="95"/>
        <end position="143"/>
    </location>
</feature>
<dbReference type="InterPro" id="IPR012341">
    <property type="entry name" value="6hp_glycosidase-like_sf"/>
</dbReference>
<accession>A0ABV9WF36</accession>
<dbReference type="PANTHER" id="PTHR11051:SF13">
    <property type="entry name" value="GLYCOSYL TRANSFERASE"/>
    <property type="match status" value="1"/>
</dbReference>
<evidence type="ECO:0000256" key="1">
    <source>
        <dbReference type="SAM" id="MobiDB-lite"/>
    </source>
</evidence>
<evidence type="ECO:0000313" key="4">
    <source>
        <dbReference type="Proteomes" id="UP001595912"/>
    </source>
</evidence>
<organism evidence="3 4">
    <name type="scientific">Dactylosporangium cerinum</name>
    <dbReference type="NCBI Taxonomy" id="1434730"/>
    <lineage>
        <taxon>Bacteria</taxon>
        <taxon>Bacillati</taxon>
        <taxon>Actinomycetota</taxon>
        <taxon>Actinomycetes</taxon>
        <taxon>Micromonosporales</taxon>
        <taxon>Micromonosporaceae</taxon>
        <taxon>Dactylosporangium</taxon>
    </lineage>
</organism>
<dbReference type="RefSeq" id="WP_380127992.1">
    <property type="nucleotide sequence ID" value="NZ_JBHSIU010000121.1"/>
</dbReference>
<evidence type="ECO:0000259" key="2">
    <source>
        <dbReference type="Pfam" id="PF03632"/>
    </source>
</evidence>
<reference evidence="4" key="1">
    <citation type="journal article" date="2019" name="Int. J. Syst. Evol. Microbiol.">
        <title>The Global Catalogue of Microorganisms (GCM) 10K type strain sequencing project: providing services to taxonomists for standard genome sequencing and annotation.</title>
        <authorList>
            <consortium name="The Broad Institute Genomics Platform"/>
            <consortium name="The Broad Institute Genome Sequencing Center for Infectious Disease"/>
            <person name="Wu L."/>
            <person name="Ma J."/>
        </authorList>
    </citation>
    <scope>NUCLEOTIDE SEQUENCE [LARGE SCALE GENOMIC DNA]</scope>
    <source>
        <strain evidence="4">CGMCC 4.7152</strain>
    </source>
</reference>
<dbReference type="EMBL" id="JBHSIU010000121">
    <property type="protein sequence ID" value="MFC5007347.1"/>
    <property type="molecule type" value="Genomic_DNA"/>
</dbReference>
<comment type="caution">
    <text evidence="3">The sequence shown here is derived from an EMBL/GenBank/DDBJ whole genome shotgun (WGS) entry which is preliminary data.</text>
</comment>
<evidence type="ECO:0000313" key="3">
    <source>
        <dbReference type="EMBL" id="MFC5007347.1"/>
    </source>
</evidence>